<accession>A0A6A5WZ09</accession>
<keyword evidence="2 6" id="KW-0812">Transmembrane</keyword>
<comment type="subcellular location">
    <subcellularLocation>
        <location evidence="1">Membrane</location>
        <topology evidence="1">Single-pass membrane protein</topology>
    </subcellularLocation>
</comment>
<sequence>MISINLLLLSYLSLLHTGFVDAFFEVPWSESTYGPDGPWHAVKIRVGGNDTETRIESQEGANIDVYPGGQFETWSIPTVACKEYSNSLCGAGGLYDPEEQYDGILYSPNKADDSYGFSVEGADIFGRGLTIAGRTVWNASQISTPLANITYPSGRVGGVVLGRLSLGANDPEKGAQLSQVFTQSDITLGNITVNIFPAKLYQDKEIQSYSYGLHLGSTTFNYPGSLIFGGYNKARVIGHVTTFEDPQIHKLLDIGIGVEEGGSPFDFSSQQGLLLNDTTTPTSIDVNIDPLTPYLSLPGKTCEKIASFLPVNFDQDTKFYHWDVNDPKFEQIVSSPAYLSFTFPPGTGDSANVTIKVPFALLNLTLDRPITDKPTAYFPCHPYTPDPADEFSKPRLGRAFLQAAFIGRNWKSRTTWLGQAPGPGSNGVVGLGEMKTEIQENDSTIESLDEDGSKKLFAMSWKGHWTAAADKPKTSDGPSNTNQGKESSTAAAASKGMSTGAKAGIGVAVPLAAIALVGVGFLLFRRRQKKRDQANAAPTVLSEMGSQQQYLPVDSHSPSHPPSHHQKPYQDYYAHKADSSPMNSTLNSSLPPQELHTESEPQEMPDRGDPRMR</sequence>
<dbReference type="GO" id="GO:0071944">
    <property type="term" value="C:cell periphery"/>
    <property type="evidence" value="ECO:0007669"/>
    <property type="project" value="UniProtKB-ARBA"/>
</dbReference>
<dbReference type="InterPro" id="IPR021109">
    <property type="entry name" value="Peptidase_aspartic_dom_sf"/>
</dbReference>
<dbReference type="AlphaFoldDB" id="A0A6A5WZ09"/>
<dbReference type="Proteomes" id="UP000799779">
    <property type="component" value="Unassembled WGS sequence"/>
</dbReference>
<proteinExistence type="predicted"/>
<feature type="compositionally biased region" description="Polar residues" evidence="5">
    <location>
        <begin position="476"/>
        <end position="491"/>
    </location>
</feature>
<evidence type="ECO:0000256" key="6">
    <source>
        <dbReference type="SAM" id="Phobius"/>
    </source>
</evidence>
<dbReference type="EMBL" id="ML977563">
    <property type="protein sequence ID" value="KAF2005411.1"/>
    <property type="molecule type" value="Genomic_DNA"/>
</dbReference>
<evidence type="ECO:0000256" key="4">
    <source>
        <dbReference type="ARBA" id="ARBA00023136"/>
    </source>
</evidence>
<feature type="transmembrane region" description="Helical" evidence="6">
    <location>
        <begin position="503"/>
        <end position="524"/>
    </location>
</feature>
<evidence type="ECO:0000313" key="9">
    <source>
        <dbReference type="Proteomes" id="UP000799779"/>
    </source>
</evidence>
<feature type="signal peptide" evidence="7">
    <location>
        <begin position="1"/>
        <end position="22"/>
    </location>
</feature>
<evidence type="ECO:0000256" key="3">
    <source>
        <dbReference type="ARBA" id="ARBA00022989"/>
    </source>
</evidence>
<dbReference type="GO" id="GO:0016020">
    <property type="term" value="C:membrane"/>
    <property type="evidence" value="ECO:0007669"/>
    <property type="project" value="UniProtKB-SubCell"/>
</dbReference>
<feature type="region of interest" description="Disordered" evidence="5">
    <location>
        <begin position="533"/>
        <end position="613"/>
    </location>
</feature>
<evidence type="ECO:0000256" key="2">
    <source>
        <dbReference type="ARBA" id="ARBA00022692"/>
    </source>
</evidence>
<evidence type="ECO:0000256" key="1">
    <source>
        <dbReference type="ARBA" id="ARBA00004167"/>
    </source>
</evidence>
<dbReference type="SUPFAM" id="SSF50630">
    <property type="entry name" value="Acid proteases"/>
    <property type="match status" value="1"/>
</dbReference>
<feature type="compositionally biased region" description="Polar residues" evidence="5">
    <location>
        <begin position="580"/>
        <end position="591"/>
    </location>
</feature>
<dbReference type="InterPro" id="IPR051694">
    <property type="entry name" value="Immunoregulatory_rcpt-like"/>
</dbReference>
<evidence type="ECO:0000313" key="8">
    <source>
        <dbReference type="EMBL" id="KAF2005411.1"/>
    </source>
</evidence>
<keyword evidence="4 6" id="KW-0472">Membrane</keyword>
<name>A0A6A5WZ09_9PLEO</name>
<keyword evidence="7" id="KW-0732">Signal</keyword>
<gene>
    <name evidence="8" type="ORF">P154DRAFT_518533</name>
</gene>
<protein>
    <recommendedName>
        <fullName evidence="10">Acid protease</fullName>
    </recommendedName>
</protein>
<keyword evidence="3 6" id="KW-1133">Transmembrane helix</keyword>
<feature type="chain" id="PRO_5025583899" description="Acid protease" evidence="7">
    <location>
        <begin position="23"/>
        <end position="613"/>
    </location>
</feature>
<dbReference type="PANTHER" id="PTHR15549">
    <property type="entry name" value="PAIRED IMMUNOGLOBULIN-LIKE TYPE 2 RECEPTOR"/>
    <property type="match status" value="1"/>
</dbReference>
<feature type="region of interest" description="Disordered" evidence="5">
    <location>
        <begin position="467"/>
        <end position="493"/>
    </location>
</feature>
<evidence type="ECO:0000256" key="7">
    <source>
        <dbReference type="SAM" id="SignalP"/>
    </source>
</evidence>
<dbReference type="Gene3D" id="2.40.70.10">
    <property type="entry name" value="Acid Proteases"/>
    <property type="match status" value="1"/>
</dbReference>
<evidence type="ECO:0008006" key="10">
    <source>
        <dbReference type="Google" id="ProtNLM"/>
    </source>
</evidence>
<evidence type="ECO:0000256" key="5">
    <source>
        <dbReference type="SAM" id="MobiDB-lite"/>
    </source>
</evidence>
<dbReference type="OrthoDB" id="4074350at2759"/>
<feature type="compositionally biased region" description="Basic and acidic residues" evidence="5">
    <location>
        <begin position="595"/>
        <end position="613"/>
    </location>
</feature>
<keyword evidence="9" id="KW-1185">Reference proteome</keyword>
<reference evidence="8" key="1">
    <citation type="journal article" date="2020" name="Stud. Mycol.">
        <title>101 Dothideomycetes genomes: a test case for predicting lifestyles and emergence of pathogens.</title>
        <authorList>
            <person name="Haridas S."/>
            <person name="Albert R."/>
            <person name="Binder M."/>
            <person name="Bloem J."/>
            <person name="Labutti K."/>
            <person name="Salamov A."/>
            <person name="Andreopoulos B."/>
            <person name="Baker S."/>
            <person name="Barry K."/>
            <person name="Bills G."/>
            <person name="Bluhm B."/>
            <person name="Cannon C."/>
            <person name="Castanera R."/>
            <person name="Culley D."/>
            <person name="Daum C."/>
            <person name="Ezra D."/>
            <person name="Gonzalez J."/>
            <person name="Henrissat B."/>
            <person name="Kuo A."/>
            <person name="Liang C."/>
            <person name="Lipzen A."/>
            <person name="Lutzoni F."/>
            <person name="Magnuson J."/>
            <person name="Mondo S."/>
            <person name="Nolan M."/>
            <person name="Ohm R."/>
            <person name="Pangilinan J."/>
            <person name="Park H.-J."/>
            <person name="Ramirez L."/>
            <person name="Alfaro M."/>
            <person name="Sun H."/>
            <person name="Tritt A."/>
            <person name="Yoshinaga Y."/>
            <person name="Zwiers L.-H."/>
            <person name="Turgeon B."/>
            <person name="Goodwin S."/>
            <person name="Spatafora J."/>
            <person name="Crous P."/>
            <person name="Grigoriev I."/>
        </authorList>
    </citation>
    <scope>NUCLEOTIDE SEQUENCE</scope>
    <source>
        <strain evidence="8">CBS 123094</strain>
    </source>
</reference>
<organism evidence="8 9">
    <name type="scientific">Amniculicola lignicola CBS 123094</name>
    <dbReference type="NCBI Taxonomy" id="1392246"/>
    <lineage>
        <taxon>Eukaryota</taxon>
        <taxon>Fungi</taxon>
        <taxon>Dikarya</taxon>
        <taxon>Ascomycota</taxon>
        <taxon>Pezizomycotina</taxon>
        <taxon>Dothideomycetes</taxon>
        <taxon>Pleosporomycetidae</taxon>
        <taxon>Pleosporales</taxon>
        <taxon>Amniculicolaceae</taxon>
        <taxon>Amniculicola</taxon>
    </lineage>
</organism>